<evidence type="ECO:0000256" key="2">
    <source>
        <dbReference type="ARBA" id="ARBA00018672"/>
    </source>
</evidence>
<dbReference type="Pfam" id="PF12833">
    <property type="entry name" value="HTH_18"/>
    <property type="match status" value="1"/>
</dbReference>
<dbReference type="Gene3D" id="1.10.10.60">
    <property type="entry name" value="Homeodomain-like"/>
    <property type="match status" value="2"/>
</dbReference>
<dbReference type="EMBL" id="CP060286">
    <property type="protein sequence ID" value="QNK41741.1"/>
    <property type="molecule type" value="Genomic_DNA"/>
</dbReference>
<dbReference type="PRINTS" id="PR00032">
    <property type="entry name" value="HTHARAC"/>
</dbReference>
<dbReference type="AlphaFoldDB" id="A0A7G8TDQ0"/>
<evidence type="ECO:0000256" key="9">
    <source>
        <dbReference type="ARBA" id="ARBA00024867"/>
    </source>
</evidence>
<accession>A0A7G8TDQ0</accession>
<proteinExistence type="predicted"/>
<dbReference type="InterPro" id="IPR009057">
    <property type="entry name" value="Homeodomain-like_sf"/>
</dbReference>
<feature type="domain" description="Response regulatory" evidence="12">
    <location>
        <begin position="3"/>
        <end position="120"/>
    </location>
</feature>
<dbReference type="GO" id="GO:0003700">
    <property type="term" value="F:DNA-binding transcription factor activity"/>
    <property type="evidence" value="ECO:0007669"/>
    <property type="project" value="InterPro"/>
</dbReference>
<reference evidence="13 14" key="1">
    <citation type="submission" date="2020-08" db="EMBL/GenBank/DDBJ databases">
        <title>The isolate Caproiciproducens sp. 7D4C2 produces n-caproate at mildly acidic conditions from hexoses: genome and rBOX comparison with related strains and chain-elongating bacteria.</title>
        <authorList>
            <person name="Esquivel-Elizondo S."/>
            <person name="Bagci C."/>
            <person name="Temovska M."/>
            <person name="Jeon B.S."/>
            <person name="Bessarab I."/>
            <person name="Williams R.B.H."/>
            <person name="Huson D.H."/>
            <person name="Angenent L.T."/>
        </authorList>
    </citation>
    <scope>NUCLEOTIDE SEQUENCE [LARGE SCALE GENOMIC DNA]</scope>
    <source>
        <strain evidence="13 14">7D4C2</strain>
    </source>
</reference>
<dbReference type="PANTHER" id="PTHR42713">
    <property type="entry name" value="HISTIDINE KINASE-RELATED"/>
    <property type="match status" value="1"/>
</dbReference>
<dbReference type="InterPro" id="IPR020449">
    <property type="entry name" value="Tscrpt_reg_AraC-type_HTH"/>
</dbReference>
<keyword evidence="3" id="KW-0963">Cytoplasm</keyword>
<organism evidence="13 14">
    <name type="scientific">Caproicibacter fermentans</name>
    <dbReference type="NCBI Taxonomy" id="2576756"/>
    <lineage>
        <taxon>Bacteria</taxon>
        <taxon>Bacillati</taxon>
        <taxon>Bacillota</taxon>
        <taxon>Clostridia</taxon>
        <taxon>Eubacteriales</taxon>
        <taxon>Acutalibacteraceae</taxon>
        <taxon>Caproicibacter</taxon>
    </lineage>
</organism>
<dbReference type="Pfam" id="PF00072">
    <property type="entry name" value="Response_reg"/>
    <property type="match status" value="1"/>
</dbReference>
<dbReference type="GO" id="GO:0000160">
    <property type="term" value="P:phosphorelay signal transduction system"/>
    <property type="evidence" value="ECO:0007669"/>
    <property type="project" value="UniProtKB-KW"/>
</dbReference>
<dbReference type="InterPro" id="IPR018060">
    <property type="entry name" value="HTH_AraC"/>
</dbReference>
<evidence type="ECO:0000313" key="14">
    <source>
        <dbReference type="Proteomes" id="UP000515909"/>
    </source>
</evidence>
<dbReference type="InterPro" id="IPR018062">
    <property type="entry name" value="HTH_AraC-typ_CS"/>
</dbReference>
<dbReference type="PROSITE" id="PS00041">
    <property type="entry name" value="HTH_ARAC_FAMILY_1"/>
    <property type="match status" value="1"/>
</dbReference>
<evidence type="ECO:0000259" key="11">
    <source>
        <dbReference type="PROSITE" id="PS01124"/>
    </source>
</evidence>
<evidence type="ECO:0000256" key="8">
    <source>
        <dbReference type="ARBA" id="ARBA00023163"/>
    </source>
</evidence>
<dbReference type="Proteomes" id="UP000515909">
    <property type="component" value="Chromosome"/>
</dbReference>
<dbReference type="GO" id="GO:0005737">
    <property type="term" value="C:cytoplasm"/>
    <property type="evidence" value="ECO:0007669"/>
    <property type="project" value="UniProtKB-SubCell"/>
</dbReference>
<comment type="subcellular location">
    <subcellularLocation>
        <location evidence="1">Cytoplasm</location>
    </subcellularLocation>
</comment>
<dbReference type="SUPFAM" id="SSF46689">
    <property type="entry name" value="Homeodomain-like"/>
    <property type="match status" value="1"/>
</dbReference>
<dbReference type="CDD" id="cd17536">
    <property type="entry name" value="REC_YesN-like"/>
    <property type="match status" value="1"/>
</dbReference>
<dbReference type="KEGG" id="cfem:HCR03_05700"/>
<evidence type="ECO:0000256" key="4">
    <source>
        <dbReference type="ARBA" id="ARBA00022553"/>
    </source>
</evidence>
<keyword evidence="6" id="KW-0805">Transcription regulation</keyword>
<dbReference type="GO" id="GO:0043565">
    <property type="term" value="F:sequence-specific DNA binding"/>
    <property type="evidence" value="ECO:0007669"/>
    <property type="project" value="InterPro"/>
</dbReference>
<dbReference type="SMART" id="SM00448">
    <property type="entry name" value="REC"/>
    <property type="match status" value="1"/>
</dbReference>
<dbReference type="PANTHER" id="PTHR42713:SF3">
    <property type="entry name" value="TRANSCRIPTIONAL REGULATORY PROTEIN HPTR"/>
    <property type="match status" value="1"/>
</dbReference>
<feature type="domain" description="HTH araC/xylS-type" evidence="11">
    <location>
        <begin position="151"/>
        <end position="249"/>
    </location>
</feature>
<dbReference type="InterPro" id="IPR001789">
    <property type="entry name" value="Sig_transdc_resp-reg_receiver"/>
</dbReference>
<evidence type="ECO:0000313" key="13">
    <source>
        <dbReference type="EMBL" id="QNK41741.1"/>
    </source>
</evidence>
<dbReference type="InterPro" id="IPR011006">
    <property type="entry name" value="CheY-like_superfamily"/>
</dbReference>
<dbReference type="SUPFAM" id="SSF52172">
    <property type="entry name" value="CheY-like"/>
    <property type="match status" value="1"/>
</dbReference>
<keyword evidence="8" id="KW-0804">Transcription</keyword>
<dbReference type="SMART" id="SM00342">
    <property type="entry name" value="HTH_ARAC"/>
    <property type="match status" value="1"/>
</dbReference>
<evidence type="ECO:0000256" key="3">
    <source>
        <dbReference type="ARBA" id="ARBA00022490"/>
    </source>
</evidence>
<name>A0A7G8TDQ0_9FIRM</name>
<evidence type="ECO:0000256" key="7">
    <source>
        <dbReference type="ARBA" id="ARBA00023125"/>
    </source>
</evidence>
<dbReference type="PROSITE" id="PS50110">
    <property type="entry name" value="RESPONSE_REGULATORY"/>
    <property type="match status" value="1"/>
</dbReference>
<dbReference type="RefSeq" id="WP_066648159.1">
    <property type="nucleotide sequence ID" value="NZ_CP060286.1"/>
</dbReference>
<evidence type="ECO:0000256" key="5">
    <source>
        <dbReference type="ARBA" id="ARBA00023012"/>
    </source>
</evidence>
<sequence>MYKVILIDDETIIVEGLKKVVDWTAFDCEVVATASDARQGAVAVRQYRPDILFTDIKMPDMDGLTMLAGLKSEFPRMQITVLTGYRDFEYAKRAINLGVTRFLLKPSRMHELEEALRIMTKNLSGNTASPREAGIGEERPEESPAGNLIVRSAVEYIRVHYAEKLTLTVLAEKTYVSPWYLSKLLNRYTGESFSSLLNNTRIEKAKELLKDPSFKIHEISEMLGFNDVTHFSRIFKKTIQMSPLEYRNSYQ</sequence>
<comment type="function">
    <text evidence="9">May play the central regulatory role in sporulation. It may be an element of the effector pathway responsible for the activation of sporulation genes in response to nutritional stress. Spo0A may act in concert with spo0H (a sigma factor) to control the expression of some genes that are critical to the sporulation process.</text>
</comment>
<evidence type="ECO:0000256" key="10">
    <source>
        <dbReference type="PROSITE-ProRule" id="PRU00169"/>
    </source>
</evidence>
<gene>
    <name evidence="13" type="ORF">HCR03_05700</name>
</gene>
<dbReference type="InterPro" id="IPR051552">
    <property type="entry name" value="HptR"/>
</dbReference>
<evidence type="ECO:0000259" key="12">
    <source>
        <dbReference type="PROSITE" id="PS50110"/>
    </source>
</evidence>
<keyword evidence="4 10" id="KW-0597">Phosphoprotein</keyword>
<evidence type="ECO:0000256" key="1">
    <source>
        <dbReference type="ARBA" id="ARBA00004496"/>
    </source>
</evidence>
<keyword evidence="5" id="KW-0902">Two-component regulatory system</keyword>
<evidence type="ECO:0000256" key="6">
    <source>
        <dbReference type="ARBA" id="ARBA00023015"/>
    </source>
</evidence>
<keyword evidence="7" id="KW-0238">DNA-binding</keyword>
<protein>
    <recommendedName>
        <fullName evidence="2">Stage 0 sporulation protein A homolog</fullName>
    </recommendedName>
</protein>
<dbReference type="Gene3D" id="3.40.50.2300">
    <property type="match status" value="1"/>
</dbReference>
<dbReference type="PROSITE" id="PS01124">
    <property type="entry name" value="HTH_ARAC_FAMILY_2"/>
    <property type="match status" value="1"/>
</dbReference>
<feature type="modified residue" description="4-aspartylphosphate" evidence="10">
    <location>
        <position position="55"/>
    </location>
</feature>